<dbReference type="EMBL" id="KI911164">
    <property type="protein sequence ID" value="ETR98254.1"/>
    <property type="molecule type" value="Genomic_DNA"/>
</dbReference>
<name>A0A024RYN6_HYPJR</name>
<feature type="transmembrane region" description="Helical" evidence="1">
    <location>
        <begin position="12"/>
        <end position="30"/>
    </location>
</feature>
<protein>
    <submittedName>
        <fullName evidence="2">Uncharacterized protein</fullName>
    </submittedName>
</protein>
<keyword evidence="1" id="KW-0812">Transmembrane</keyword>
<accession>A0A024RYN6</accession>
<evidence type="ECO:0000313" key="3">
    <source>
        <dbReference type="Proteomes" id="UP000024376"/>
    </source>
</evidence>
<keyword evidence="1" id="KW-1133">Transmembrane helix</keyword>
<dbReference type="HOGENOM" id="CLU_2795763_0_0_1"/>
<reference evidence="3" key="1">
    <citation type="journal article" date="2013" name="Ind. Biotechnol.">
        <title>Comparative genomics analysis of Trichoderma reesei strains.</title>
        <authorList>
            <person name="Koike H."/>
            <person name="Aerts A."/>
            <person name="LaButti K."/>
            <person name="Grigoriev I.V."/>
            <person name="Baker S.E."/>
        </authorList>
    </citation>
    <scope>NUCLEOTIDE SEQUENCE [LARGE SCALE GENOMIC DNA]</scope>
    <source>
        <strain evidence="3">ATCC 56765 / BCRC 32924 / NRRL 11460 / Rut C-30</strain>
    </source>
</reference>
<proteinExistence type="predicted"/>
<evidence type="ECO:0000256" key="1">
    <source>
        <dbReference type="SAM" id="Phobius"/>
    </source>
</evidence>
<dbReference type="KEGG" id="trr:M419DRAFT_120699"/>
<evidence type="ECO:0000313" key="2">
    <source>
        <dbReference type="EMBL" id="ETR98254.1"/>
    </source>
</evidence>
<organism evidence="2 3">
    <name type="scientific">Hypocrea jecorina (strain ATCC 56765 / BCRC 32924 / NRRL 11460 / Rut C-30)</name>
    <name type="common">Trichoderma reesei</name>
    <dbReference type="NCBI Taxonomy" id="1344414"/>
    <lineage>
        <taxon>Eukaryota</taxon>
        <taxon>Fungi</taxon>
        <taxon>Dikarya</taxon>
        <taxon>Ascomycota</taxon>
        <taxon>Pezizomycotina</taxon>
        <taxon>Sordariomycetes</taxon>
        <taxon>Hypocreomycetidae</taxon>
        <taxon>Hypocreales</taxon>
        <taxon>Hypocreaceae</taxon>
        <taxon>Trichoderma</taxon>
    </lineage>
</organism>
<dbReference type="Proteomes" id="UP000024376">
    <property type="component" value="Unassembled WGS sequence"/>
</dbReference>
<gene>
    <name evidence="2" type="ORF">M419DRAFT_120699</name>
</gene>
<dbReference type="AlphaFoldDB" id="A0A024RYN6"/>
<keyword evidence="1" id="KW-0472">Membrane</keyword>
<sequence length="68" mass="7592">MVEVVVDSALLRYGVSFSGCSDMIVVLLLFPTVTKPSDIRPRCSKSSLCAAGDAERDWHDGWMSRQWD</sequence>